<evidence type="ECO:0000256" key="4">
    <source>
        <dbReference type="ARBA" id="ARBA00022917"/>
    </source>
</evidence>
<keyword evidence="2" id="KW-0396">Initiation factor</keyword>
<evidence type="ECO:0000256" key="1">
    <source>
        <dbReference type="ARBA" id="ARBA00007733"/>
    </source>
</evidence>
<dbReference type="NCBIfam" id="TIGR00231">
    <property type="entry name" value="small_GTP"/>
    <property type="match status" value="1"/>
</dbReference>
<keyword evidence="8" id="KW-1185">Reference proteome</keyword>
<organism evidence="7 8">
    <name type="scientific">Coffea canephora</name>
    <name type="common">Robusta coffee</name>
    <dbReference type="NCBI Taxonomy" id="49390"/>
    <lineage>
        <taxon>Eukaryota</taxon>
        <taxon>Viridiplantae</taxon>
        <taxon>Streptophyta</taxon>
        <taxon>Embryophyta</taxon>
        <taxon>Tracheophyta</taxon>
        <taxon>Spermatophyta</taxon>
        <taxon>Magnoliopsida</taxon>
        <taxon>eudicotyledons</taxon>
        <taxon>Gunneridae</taxon>
        <taxon>Pentapetalae</taxon>
        <taxon>asterids</taxon>
        <taxon>lamiids</taxon>
        <taxon>Gentianales</taxon>
        <taxon>Rubiaceae</taxon>
        <taxon>Ixoroideae</taxon>
        <taxon>Gardenieae complex</taxon>
        <taxon>Bertiereae - Coffeeae clade</taxon>
        <taxon>Coffeeae</taxon>
        <taxon>Coffea</taxon>
    </lineage>
</organism>
<evidence type="ECO:0000256" key="3">
    <source>
        <dbReference type="ARBA" id="ARBA00022741"/>
    </source>
</evidence>
<dbReference type="PROSITE" id="PS51722">
    <property type="entry name" value="G_TR_2"/>
    <property type="match status" value="1"/>
</dbReference>
<reference evidence="8" key="1">
    <citation type="journal article" date="2014" name="Science">
        <title>The coffee genome provides insight into the convergent evolution of caffeine biosynthesis.</title>
        <authorList>
            <person name="Denoeud F."/>
            <person name="Carretero-Paulet L."/>
            <person name="Dereeper A."/>
            <person name="Droc G."/>
            <person name="Guyot R."/>
            <person name="Pietrella M."/>
            <person name="Zheng C."/>
            <person name="Alberti A."/>
            <person name="Anthony F."/>
            <person name="Aprea G."/>
            <person name="Aury J.M."/>
            <person name="Bento P."/>
            <person name="Bernard M."/>
            <person name="Bocs S."/>
            <person name="Campa C."/>
            <person name="Cenci A."/>
            <person name="Combes M.C."/>
            <person name="Crouzillat D."/>
            <person name="Da Silva C."/>
            <person name="Daddiego L."/>
            <person name="De Bellis F."/>
            <person name="Dussert S."/>
            <person name="Garsmeur O."/>
            <person name="Gayraud T."/>
            <person name="Guignon V."/>
            <person name="Jahn K."/>
            <person name="Jamilloux V."/>
            <person name="Joet T."/>
            <person name="Labadie K."/>
            <person name="Lan T."/>
            <person name="Leclercq J."/>
            <person name="Lepelley M."/>
            <person name="Leroy T."/>
            <person name="Li L.T."/>
            <person name="Librado P."/>
            <person name="Lopez L."/>
            <person name="Munoz A."/>
            <person name="Noel B."/>
            <person name="Pallavicini A."/>
            <person name="Perrotta G."/>
            <person name="Poncet V."/>
            <person name="Pot D."/>
            <person name="Priyono X."/>
            <person name="Rigoreau M."/>
            <person name="Rouard M."/>
            <person name="Rozas J."/>
            <person name="Tranchant-Dubreuil C."/>
            <person name="VanBuren R."/>
            <person name="Zhang Q."/>
            <person name="Andrade A.C."/>
            <person name="Argout X."/>
            <person name="Bertrand B."/>
            <person name="de Kochko A."/>
            <person name="Graziosi G."/>
            <person name="Henry R.J."/>
            <person name="Jayarama X."/>
            <person name="Ming R."/>
            <person name="Nagai C."/>
            <person name="Rounsley S."/>
            <person name="Sankoff D."/>
            <person name="Giuliano G."/>
            <person name="Albert V.A."/>
            <person name="Wincker P."/>
            <person name="Lashermes P."/>
        </authorList>
    </citation>
    <scope>NUCLEOTIDE SEQUENCE [LARGE SCALE GENOMIC DNA]</scope>
    <source>
        <strain evidence="8">cv. DH200-94</strain>
    </source>
</reference>
<evidence type="ECO:0000313" key="8">
    <source>
        <dbReference type="Proteomes" id="UP000295252"/>
    </source>
</evidence>
<evidence type="ECO:0000256" key="5">
    <source>
        <dbReference type="ARBA" id="ARBA00023134"/>
    </source>
</evidence>
<keyword evidence="4" id="KW-0648">Protein biosynthesis</keyword>
<dbReference type="PANTHER" id="PTHR43381">
    <property type="entry name" value="TRANSLATION INITIATION FACTOR IF-2-RELATED"/>
    <property type="match status" value="1"/>
</dbReference>
<dbReference type="PhylomeDB" id="A0A068VIQ6"/>
<dbReference type="Proteomes" id="UP000295252">
    <property type="component" value="Unassembled WGS sequence"/>
</dbReference>
<dbReference type="AlphaFoldDB" id="A0A068VIQ6"/>
<proteinExistence type="inferred from homology"/>
<accession>A0A068VIQ6</accession>
<name>A0A068VIQ6_COFCA</name>
<dbReference type="InterPro" id="IPR005225">
    <property type="entry name" value="Small_GTP-bd"/>
</dbReference>
<evidence type="ECO:0000259" key="6">
    <source>
        <dbReference type="PROSITE" id="PS51722"/>
    </source>
</evidence>
<dbReference type="InterPro" id="IPR000795">
    <property type="entry name" value="T_Tr_GTP-bd_dom"/>
</dbReference>
<dbReference type="EMBL" id="HG740328">
    <property type="protein sequence ID" value="CDP20469.1"/>
    <property type="molecule type" value="Genomic_DNA"/>
</dbReference>
<dbReference type="Gene3D" id="3.40.50.300">
    <property type="entry name" value="P-loop containing nucleotide triphosphate hydrolases"/>
    <property type="match status" value="1"/>
</dbReference>
<dbReference type="STRING" id="49390.A0A068VIQ6"/>
<feature type="domain" description="Tr-type G" evidence="6">
    <location>
        <begin position="60"/>
        <end position="150"/>
    </location>
</feature>
<dbReference type="InParanoid" id="A0A068VIQ6"/>
<dbReference type="Pfam" id="PF00009">
    <property type="entry name" value="GTP_EFTU"/>
    <property type="match status" value="1"/>
</dbReference>
<dbReference type="PANTHER" id="PTHR43381:SF5">
    <property type="entry name" value="TR-TYPE G DOMAIN-CONTAINING PROTEIN"/>
    <property type="match status" value="1"/>
</dbReference>
<comment type="similarity">
    <text evidence="1">Belongs to the TRAFAC class translation factor GTPase superfamily. Classic translation factor GTPase family. IF-2 subfamily.</text>
</comment>
<dbReference type="InterPro" id="IPR015760">
    <property type="entry name" value="TIF_IF2"/>
</dbReference>
<evidence type="ECO:0000256" key="2">
    <source>
        <dbReference type="ARBA" id="ARBA00022540"/>
    </source>
</evidence>
<gene>
    <name evidence="7" type="ORF">GSCOC_T00010377001</name>
</gene>
<dbReference type="InterPro" id="IPR027417">
    <property type="entry name" value="P-loop_NTPase"/>
</dbReference>
<keyword evidence="3" id="KW-0547">Nucleotide-binding</keyword>
<keyword evidence="5" id="KW-0342">GTP-binding</keyword>
<dbReference type="Gramene" id="CDP20469">
    <property type="protein sequence ID" value="CDP20469"/>
    <property type="gene ID" value="GSCOC_T00010377001"/>
</dbReference>
<dbReference type="GO" id="GO:0003743">
    <property type="term" value="F:translation initiation factor activity"/>
    <property type="evidence" value="ECO:0007669"/>
    <property type="project" value="UniProtKB-KW"/>
</dbReference>
<protein>
    <submittedName>
        <fullName evidence="7">DH200=94 genomic scaffold, scaffold_1244</fullName>
    </submittedName>
</protein>
<dbReference type="GO" id="GO:0005525">
    <property type="term" value="F:GTP binding"/>
    <property type="evidence" value="ECO:0007669"/>
    <property type="project" value="UniProtKB-KW"/>
</dbReference>
<evidence type="ECO:0000313" key="7">
    <source>
        <dbReference type="EMBL" id="CDP20469.1"/>
    </source>
</evidence>
<dbReference type="GO" id="GO:0003924">
    <property type="term" value="F:GTPase activity"/>
    <property type="evidence" value="ECO:0007669"/>
    <property type="project" value="InterPro"/>
</dbReference>
<dbReference type="SUPFAM" id="SSF52540">
    <property type="entry name" value="P-loop containing nucleoside triphosphate hydrolases"/>
    <property type="match status" value="1"/>
</dbReference>
<dbReference type="PRINTS" id="PR00315">
    <property type="entry name" value="ELONGATNFCT"/>
</dbReference>
<sequence>MLTEELAHNLVISEGEIFRSLYSKGIKPDGVQTLSKDMVKMICQEYDVEVIDADPVKLEDRPPVLTIMGHVDHGKTTFLDYIRKSKVAASEAGGITQGMGAYKVQVPFDGKPQTCVFLDTPGHEAFGAMRARGARVTDIVVIVVATDDGI</sequence>
<dbReference type="GO" id="GO:0005737">
    <property type="term" value="C:cytoplasm"/>
    <property type="evidence" value="ECO:0007669"/>
    <property type="project" value="TreeGrafter"/>
</dbReference>